<dbReference type="OrthoDB" id="743079at2"/>
<comment type="subcellular location">
    <subcellularLocation>
        <location evidence="1">Cell envelope</location>
    </subcellularLocation>
</comment>
<accession>A0A383TWI9</accession>
<dbReference type="CDD" id="cd02966">
    <property type="entry name" value="TlpA_like_family"/>
    <property type="match status" value="1"/>
</dbReference>
<dbReference type="InterPro" id="IPR050553">
    <property type="entry name" value="Thioredoxin_ResA/DsbE_sf"/>
</dbReference>
<dbReference type="InterPro" id="IPR036249">
    <property type="entry name" value="Thioredoxin-like_sf"/>
</dbReference>
<dbReference type="RefSeq" id="WP_119059076.1">
    <property type="nucleotide sequence ID" value="NZ_UNSC01000002.1"/>
</dbReference>
<dbReference type="GO" id="GO:0016491">
    <property type="term" value="F:oxidoreductase activity"/>
    <property type="evidence" value="ECO:0007669"/>
    <property type="project" value="InterPro"/>
</dbReference>
<organism evidence="7 8">
    <name type="scientific">Candidatus Ornithobacterium hominis</name>
    <dbReference type="NCBI Taxonomy" id="2497989"/>
    <lineage>
        <taxon>Bacteria</taxon>
        <taxon>Pseudomonadati</taxon>
        <taxon>Bacteroidota</taxon>
        <taxon>Flavobacteriia</taxon>
        <taxon>Flavobacteriales</taxon>
        <taxon>Weeksellaceae</taxon>
        <taxon>Ornithobacterium</taxon>
    </lineage>
</organism>
<evidence type="ECO:0000313" key="8">
    <source>
        <dbReference type="Proteomes" id="UP000262142"/>
    </source>
</evidence>
<dbReference type="InterPro" id="IPR013766">
    <property type="entry name" value="Thioredoxin_domain"/>
</dbReference>
<dbReference type="Pfam" id="PF08534">
    <property type="entry name" value="Redoxin"/>
    <property type="match status" value="1"/>
</dbReference>
<dbReference type="InterPro" id="IPR013740">
    <property type="entry name" value="Redoxin"/>
</dbReference>
<dbReference type="SUPFAM" id="SSF52833">
    <property type="entry name" value="Thioredoxin-like"/>
    <property type="match status" value="1"/>
</dbReference>
<protein>
    <submittedName>
        <fullName evidence="7">Thiol-disulfide oxidoreductase</fullName>
    </submittedName>
</protein>
<keyword evidence="2" id="KW-0201">Cytochrome c-type biogenesis</keyword>
<dbReference type="PANTHER" id="PTHR42852">
    <property type="entry name" value="THIOL:DISULFIDE INTERCHANGE PROTEIN DSBE"/>
    <property type="match status" value="1"/>
</dbReference>
<dbReference type="EMBL" id="UNSC01000002">
    <property type="protein sequence ID" value="SZD71590.1"/>
    <property type="molecule type" value="Genomic_DNA"/>
</dbReference>
<dbReference type="Proteomes" id="UP000262142">
    <property type="component" value="Unassembled WGS sequence"/>
</dbReference>
<keyword evidence="5" id="KW-0732">Signal</keyword>
<evidence type="ECO:0000256" key="2">
    <source>
        <dbReference type="ARBA" id="ARBA00022748"/>
    </source>
</evidence>
<evidence type="ECO:0000313" key="7">
    <source>
        <dbReference type="EMBL" id="SZD71590.1"/>
    </source>
</evidence>
<keyword evidence="3" id="KW-1015">Disulfide bond</keyword>
<evidence type="ECO:0000256" key="1">
    <source>
        <dbReference type="ARBA" id="ARBA00004196"/>
    </source>
</evidence>
<keyword evidence="8" id="KW-1185">Reference proteome</keyword>
<keyword evidence="4" id="KW-0676">Redox-active center</keyword>
<sequence>MKIKSFILIFSIVFAVNAQNIQISGEIKNSPDPEVFFNFPVNGKYFAANNEIVSIENQRFMIEKKLNKAGFVSVTNNFVTAMIYAEPGKKYVVNFDAEEYEFAGETAAKQEFINNLGLFENANQFEELEAQQTLSDKLRIHQNWLNENQEKLNEGLKNKWINQAEFTLFSNLLELKYQDFLATDFFFTYRYFYEEKNLAERFLKIYGKEYEDIFSKALENPYLTNYLSPIPFLDKYKALQDLKATGRLNFDAGNVPYGISQIAFFQEILAPDFQEWDWANKIYDGLSSHRFEREWIGNFEAFKKKYPNSALAEKLEALIQEVRDYHQPKKEITFVENYENINSLSDLFEQLRGKVIYVDLWATWCGACRLELQYSKKNHAKLEEMGVLPLYLSVDSERQDEDWRAMTQSLGLTGLHMRANPQLKAELDERLKNGIPYYIIVGKDGKVKVWGAKRPSDQQDLFDQLTLFL</sequence>
<dbReference type="PANTHER" id="PTHR42852:SF6">
    <property type="entry name" value="THIOL:DISULFIDE INTERCHANGE PROTEIN DSBE"/>
    <property type="match status" value="1"/>
</dbReference>
<dbReference type="AlphaFoldDB" id="A0A383TWI9"/>
<name>A0A383TWI9_9FLAO</name>
<evidence type="ECO:0000256" key="4">
    <source>
        <dbReference type="ARBA" id="ARBA00023284"/>
    </source>
</evidence>
<dbReference type="PROSITE" id="PS51352">
    <property type="entry name" value="THIOREDOXIN_2"/>
    <property type="match status" value="1"/>
</dbReference>
<feature type="signal peptide" evidence="5">
    <location>
        <begin position="1"/>
        <end position="18"/>
    </location>
</feature>
<evidence type="ECO:0000256" key="5">
    <source>
        <dbReference type="SAM" id="SignalP"/>
    </source>
</evidence>
<evidence type="ECO:0000259" key="6">
    <source>
        <dbReference type="PROSITE" id="PS51352"/>
    </source>
</evidence>
<dbReference type="Gene3D" id="3.40.30.10">
    <property type="entry name" value="Glutaredoxin"/>
    <property type="match status" value="1"/>
</dbReference>
<reference evidence="7 8" key="1">
    <citation type="submission" date="2018-09" db="EMBL/GenBank/DDBJ databases">
        <authorList>
            <consortium name="Pathogen Informatics"/>
        </authorList>
    </citation>
    <scope>NUCLEOTIDE SEQUENCE [LARGE SCALE GENOMIC DNA]</scope>
    <source>
        <strain evidence="7 8">OH-22767</strain>
    </source>
</reference>
<feature type="chain" id="PRO_5017012871" evidence="5">
    <location>
        <begin position="19"/>
        <end position="469"/>
    </location>
</feature>
<dbReference type="GO" id="GO:0017004">
    <property type="term" value="P:cytochrome complex assembly"/>
    <property type="evidence" value="ECO:0007669"/>
    <property type="project" value="UniProtKB-KW"/>
</dbReference>
<feature type="domain" description="Thioredoxin" evidence="6">
    <location>
        <begin position="300"/>
        <end position="467"/>
    </location>
</feature>
<dbReference type="GO" id="GO:0030313">
    <property type="term" value="C:cell envelope"/>
    <property type="evidence" value="ECO:0007669"/>
    <property type="project" value="UniProtKB-SubCell"/>
</dbReference>
<proteinExistence type="predicted"/>
<gene>
    <name evidence="7" type="ORF">SAMEA104719789_00640</name>
</gene>
<evidence type="ECO:0000256" key="3">
    <source>
        <dbReference type="ARBA" id="ARBA00023157"/>
    </source>
</evidence>